<proteinExistence type="predicted"/>
<dbReference type="Proteomes" id="UP001499852">
    <property type="component" value="Unassembled WGS sequence"/>
</dbReference>
<accession>A0ABP9PR71</accession>
<organism evidence="1 2">
    <name type="scientific">Prosthecobacter algae</name>
    <dbReference type="NCBI Taxonomy" id="1144682"/>
    <lineage>
        <taxon>Bacteria</taxon>
        <taxon>Pseudomonadati</taxon>
        <taxon>Verrucomicrobiota</taxon>
        <taxon>Verrucomicrobiia</taxon>
        <taxon>Verrucomicrobiales</taxon>
        <taxon>Verrucomicrobiaceae</taxon>
        <taxon>Prosthecobacter</taxon>
    </lineage>
</organism>
<dbReference type="RefSeq" id="WP_345739004.1">
    <property type="nucleotide sequence ID" value="NZ_BAABIA010000017.1"/>
</dbReference>
<name>A0ABP9PR71_9BACT</name>
<comment type="caution">
    <text evidence="1">The sequence shown here is derived from an EMBL/GenBank/DDBJ whole genome shotgun (WGS) entry which is preliminary data.</text>
</comment>
<sequence length="208" mass="24146">MVYLPVHTFEKVLCSLDREKATGRPCLCIPVMTEFCQYAEHYELTPDEFENLAGDMAALEALATQCRNRECDHRLMEAPPAERGRPCRLDAWEGRSLITSFPTRDHLHNYRTMYVYEPRFSLCYDLIGETYLLDLQVTLSPHFDGSERYELTAEEFTTVAQDREALLALVEKCCAGENDPRLLTPLPEKRGDPVYLEWKSFRERQGLR</sequence>
<evidence type="ECO:0000313" key="1">
    <source>
        <dbReference type="EMBL" id="GAA5150008.1"/>
    </source>
</evidence>
<gene>
    <name evidence="1" type="ORF">GCM10023213_48410</name>
</gene>
<keyword evidence="2" id="KW-1185">Reference proteome</keyword>
<dbReference type="EMBL" id="BAABIA010000017">
    <property type="protein sequence ID" value="GAA5150008.1"/>
    <property type="molecule type" value="Genomic_DNA"/>
</dbReference>
<reference evidence="2" key="1">
    <citation type="journal article" date="2019" name="Int. J. Syst. Evol. Microbiol.">
        <title>The Global Catalogue of Microorganisms (GCM) 10K type strain sequencing project: providing services to taxonomists for standard genome sequencing and annotation.</title>
        <authorList>
            <consortium name="The Broad Institute Genomics Platform"/>
            <consortium name="The Broad Institute Genome Sequencing Center for Infectious Disease"/>
            <person name="Wu L."/>
            <person name="Ma J."/>
        </authorList>
    </citation>
    <scope>NUCLEOTIDE SEQUENCE [LARGE SCALE GENOMIC DNA]</scope>
    <source>
        <strain evidence="2">JCM 18053</strain>
    </source>
</reference>
<protein>
    <submittedName>
        <fullName evidence="1">Uncharacterized protein</fullName>
    </submittedName>
</protein>
<evidence type="ECO:0000313" key="2">
    <source>
        <dbReference type="Proteomes" id="UP001499852"/>
    </source>
</evidence>